<evidence type="ECO:0008006" key="3">
    <source>
        <dbReference type="Google" id="ProtNLM"/>
    </source>
</evidence>
<protein>
    <recommendedName>
        <fullName evidence="3">Squalene cyclase C-terminal domain-containing protein</fullName>
    </recommendedName>
</protein>
<dbReference type="Gene3D" id="1.50.10.20">
    <property type="match status" value="3"/>
</dbReference>
<dbReference type="EMBL" id="CP040846">
    <property type="protein sequence ID" value="QDA30680.1"/>
    <property type="molecule type" value="Genomic_DNA"/>
</dbReference>
<dbReference type="AlphaFoldDB" id="A0A4Y5SL41"/>
<sequence>MKRTLTAVILFMLLVLPYTSAASVIDESLGFISYTVADTNEIPKKALLLTALVSTVGKARNSTDALSTVMDVTKELLEIQNPDGGWGHYRGEVSTPQDTATVLIALGAVMELIKDYPTGISENDIEVAIRDGRTYLLTAFNGEGWGYLADSPTEFYPTALSLWALGTTGLTPEKSIAVEAGAEYLERARDLRPDYLALRLIAFKAIGYGNVTADLERCKELLSSAGLNERERAMLTYALVLYEPLSFDTGRALTVLELTGNDNGTYYLTSKEGPFLDTDSITPTAYAVMAFSSVADRLSGNFTNPKGELCSALAEGQNPDGSWGIHPGTHGSAKATYYAVRALKTCTPVPEGVDRAIEWAREHLTDAKDDAVLHGTVTEEYYYTVKLLAEFGDLSDDEKEELLNFTRSMEVFPGRWAGYFSIPQPYETAMGLDLLLELGAKGDDINASGEWLLSVTPDGWGIILNHLLGVMVGKNVPTTVEALESLIRVADIEKLRPHSDWLMAQRLDDGSWGHFGRSENILGEVSYGVGSMEYTVRAAEILDALGYDVKNDALKWVIDNLHNGTKTTVDTALALEFIKDVKFLPEVTLYETITALRGGLWELHYTGEYQTVAETIAPQLEELGSSVDLKGRVSKVEDGNHIFLAAPGDINVSRYNGEVTLKVRGQLVTVNGRTYPLASTIVIIPGRTQDGHVLMVLFAEQSSGAVELVFTSGLFKYFHGKYLVLEAKDSNGNGVIDPNEIKLLDAG</sequence>
<dbReference type="RefSeq" id="WP_139680067.1">
    <property type="nucleotide sequence ID" value="NZ_CP040846.1"/>
</dbReference>
<dbReference type="GeneID" id="40473979"/>
<dbReference type="OrthoDB" id="86043at2157"/>
<gene>
    <name evidence="1" type="ORF">FH039_02305</name>
</gene>
<dbReference type="Proteomes" id="UP000306007">
    <property type="component" value="Chromosome"/>
</dbReference>
<accession>A0A4Y5SL41</accession>
<name>A0A4Y5SL41_9EURY</name>
<evidence type="ECO:0000313" key="1">
    <source>
        <dbReference type="EMBL" id="QDA30680.1"/>
    </source>
</evidence>
<reference evidence="1 2" key="1">
    <citation type="submission" date="2019-06" db="EMBL/GenBank/DDBJ databases">
        <title>Thermococcus indicus sp. nov., a Fe(III)-reducing hyperthermophilic archaeon isolated from the Onnuri vent field of the Central Indian Ocean ridge.</title>
        <authorList>
            <person name="Lim J.K."/>
            <person name="Kim Y.J."/>
            <person name="Kwon K.K."/>
        </authorList>
    </citation>
    <scope>NUCLEOTIDE SEQUENCE [LARGE SCALE GENOMIC DNA]</scope>
    <source>
        <strain evidence="1 2">IOH1</strain>
    </source>
</reference>
<organism evidence="1 2">
    <name type="scientific">Thermococcus indicus</name>
    <dbReference type="NCBI Taxonomy" id="2586643"/>
    <lineage>
        <taxon>Archaea</taxon>
        <taxon>Methanobacteriati</taxon>
        <taxon>Methanobacteriota</taxon>
        <taxon>Thermococci</taxon>
        <taxon>Thermococcales</taxon>
        <taxon>Thermococcaceae</taxon>
        <taxon>Thermococcus</taxon>
    </lineage>
</organism>
<dbReference type="CDD" id="cd00688">
    <property type="entry name" value="ISOPREN_C2_like"/>
    <property type="match status" value="1"/>
</dbReference>
<dbReference type="KEGG" id="tic:FH039_02305"/>
<keyword evidence="2" id="KW-1185">Reference proteome</keyword>
<proteinExistence type="predicted"/>
<dbReference type="InterPro" id="IPR008930">
    <property type="entry name" value="Terpenoid_cyclase/PrenylTrfase"/>
</dbReference>
<evidence type="ECO:0000313" key="2">
    <source>
        <dbReference type="Proteomes" id="UP000306007"/>
    </source>
</evidence>
<dbReference type="SUPFAM" id="SSF48239">
    <property type="entry name" value="Terpenoid cyclases/Protein prenyltransferases"/>
    <property type="match status" value="2"/>
</dbReference>